<gene>
    <name evidence="8" type="ORF">HYPBUDRAFT_151891</name>
</gene>
<feature type="region of interest" description="Disordered" evidence="5">
    <location>
        <begin position="130"/>
        <end position="154"/>
    </location>
</feature>
<evidence type="ECO:0000259" key="7">
    <source>
        <dbReference type="Pfam" id="PF08572"/>
    </source>
</evidence>
<dbReference type="GeneID" id="30995290"/>
<dbReference type="Pfam" id="PF08572">
    <property type="entry name" value="PRP3"/>
    <property type="match status" value="1"/>
</dbReference>
<keyword evidence="4" id="KW-0539">Nucleus</keyword>
<evidence type="ECO:0000256" key="2">
    <source>
        <dbReference type="ARBA" id="ARBA00022664"/>
    </source>
</evidence>
<keyword evidence="3" id="KW-0508">mRNA splicing</keyword>
<proteinExistence type="predicted"/>
<dbReference type="InterPro" id="IPR010541">
    <property type="entry name" value="Prp3_C"/>
</dbReference>
<evidence type="ECO:0000256" key="5">
    <source>
        <dbReference type="SAM" id="MobiDB-lite"/>
    </source>
</evidence>
<name>A0A1E4RMI6_9ASCO</name>
<feature type="domain" description="Pre-mRNA-splicing factor 3" evidence="7">
    <location>
        <begin position="7"/>
        <end position="203"/>
    </location>
</feature>
<evidence type="ECO:0000259" key="6">
    <source>
        <dbReference type="Pfam" id="PF06544"/>
    </source>
</evidence>
<dbReference type="AlphaFoldDB" id="A0A1E4RMI6"/>
<evidence type="ECO:0000313" key="9">
    <source>
        <dbReference type="Proteomes" id="UP000095085"/>
    </source>
</evidence>
<evidence type="ECO:0000256" key="3">
    <source>
        <dbReference type="ARBA" id="ARBA00023187"/>
    </source>
</evidence>
<dbReference type="Pfam" id="PF06544">
    <property type="entry name" value="Prp3_C"/>
    <property type="match status" value="1"/>
</dbReference>
<keyword evidence="9" id="KW-1185">Reference proteome</keyword>
<evidence type="ECO:0000313" key="8">
    <source>
        <dbReference type="EMBL" id="ODV68401.1"/>
    </source>
</evidence>
<dbReference type="GO" id="GO:0000398">
    <property type="term" value="P:mRNA splicing, via spliceosome"/>
    <property type="evidence" value="ECO:0007669"/>
    <property type="project" value="InterPro"/>
</dbReference>
<feature type="compositionally biased region" description="Basic and acidic residues" evidence="5">
    <location>
        <begin position="133"/>
        <end position="148"/>
    </location>
</feature>
<evidence type="ECO:0000256" key="4">
    <source>
        <dbReference type="ARBA" id="ARBA00023242"/>
    </source>
</evidence>
<dbReference type="InterPro" id="IPR013881">
    <property type="entry name" value="Pre-mRNA_splic_Prp3_dom"/>
</dbReference>
<organism evidence="8 9">
    <name type="scientific">Hyphopichia burtonii NRRL Y-1933</name>
    <dbReference type="NCBI Taxonomy" id="984485"/>
    <lineage>
        <taxon>Eukaryota</taxon>
        <taxon>Fungi</taxon>
        <taxon>Dikarya</taxon>
        <taxon>Ascomycota</taxon>
        <taxon>Saccharomycotina</taxon>
        <taxon>Pichiomycetes</taxon>
        <taxon>Debaryomycetaceae</taxon>
        <taxon>Hyphopichia</taxon>
    </lineage>
</organism>
<dbReference type="PANTHER" id="PTHR14212:SF0">
    <property type="entry name" value="U4_U6 SMALL NUCLEAR RIBONUCLEOPROTEIN PRP3"/>
    <property type="match status" value="1"/>
</dbReference>
<dbReference type="GO" id="GO:0046540">
    <property type="term" value="C:U4/U6 x U5 tri-snRNP complex"/>
    <property type="evidence" value="ECO:0007669"/>
    <property type="project" value="InterPro"/>
</dbReference>
<keyword evidence="2" id="KW-0507">mRNA processing</keyword>
<protein>
    <submittedName>
        <fullName evidence="8">Pre-mRNA-splicing factor 3</fullName>
    </submittedName>
</protein>
<dbReference type="EMBL" id="KV454539">
    <property type="protein sequence ID" value="ODV68401.1"/>
    <property type="molecule type" value="Genomic_DNA"/>
</dbReference>
<dbReference type="InterPro" id="IPR027104">
    <property type="entry name" value="Prp3"/>
</dbReference>
<accession>A0A1E4RMI6</accession>
<comment type="subcellular location">
    <subcellularLocation>
        <location evidence="1">Nucleus</location>
    </subcellularLocation>
</comment>
<dbReference type="OrthoDB" id="10264544at2759"/>
<feature type="domain" description="Small nuclear ribonucleoprotein Prp3 C-terminal" evidence="6">
    <location>
        <begin position="227"/>
        <end position="343"/>
    </location>
</feature>
<sequence length="345" mass="41079">MSVDPKLQHKPRPLQLNPQGKHIAKANELRQRLKEEELERQRIEDIRLKGLLPDENLAEHLYKPQYPPIVEWWDRPYLSEMKYGSELKLDSEEAPVSIYIQHPVLIPPPWESHLSEEKAMYLTKKEMKRIRRNDRQQKHKDQQDRIKLGLDAPPPPKVKLSNLMNVLTNEAIKDPTGVEMKVKQEVEERYQKHMQENEERKLTKDEKHDKIKRQHEQDLQKGYFTTVYKVQTLQDPQHFFKVDMNAKQLDFVGVILLNPRFNLIIVEGGLKNINFYKKLMTRRIKWTQGGQLEDLSQNQCDVLWEGQLKQLHFKKWSVMHSSNDDEAYMVLNKFGCENYWREAVA</sequence>
<feature type="region of interest" description="Disordered" evidence="5">
    <location>
        <begin position="1"/>
        <end position="23"/>
    </location>
</feature>
<dbReference type="STRING" id="984485.A0A1E4RMI6"/>
<evidence type="ECO:0000256" key="1">
    <source>
        <dbReference type="ARBA" id="ARBA00004123"/>
    </source>
</evidence>
<reference evidence="9" key="1">
    <citation type="submission" date="2016-05" db="EMBL/GenBank/DDBJ databases">
        <title>Comparative genomics of biotechnologically important yeasts.</title>
        <authorList>
            <consortium name="DOE Joint Genome Institute"/>
            <person name="Riley R."/>
            <person name="Haridas S."/>
            <person name="Wolfe K.H."/>
            <person name="Lopes M.R."/>
            <person name="Hittinger C.T."/>
            <person name="Goker M."/>
            <person name="Salamov A."/>
            <person name="Wisecaver J."/>
            <person name="Long T.M."/>
            <person name="Aerts A.L."/>
            <person name="Barry K."/>
            <person name="Choi C."/>
            <person name="Clum A."/>
            <person name="Coughlan A.Y."/>
            <person name="Deshpande S."/>
            <person name="Douglass A.P."/>
            <person name="Hanson S.J."/>
            <person name="Klenk H.-P."/>
            <person name="Labutti K."/>
            <person name="Lapidus A."/>
            <person name="Lindquist E."/>
            <person name="Lipzen A."/>
            <person name="Meier-Kolthoff J.P."/>
            <person name="Ohm R.A."/>
            <person name="Otillar R.P."/>
            <person name="Pangilinan J."/>
            <person name="Peng Y."/>
            <person name="Rokas A."/>
            <person name="Rosa C.A."/>
            <person name="Scheuner C."/>
            <person name="Sibirny A.A."/>
            <person name="Slot J.C."/>
            <person name="Stielow J.B."/>
            <person name="Sun H."/>
            <person name="Kurtzman C.P."/>
            <person name="Blackwell M."/>
            <person name="Grigoriev I.V."/>
            <person name="Jeffries T.W."/>
        </authorList>
    </citation>
    <scope>NUCLEOTIDE SEQUENCE [LARGE SCALE GENOMIC DNA]</scope>
    <source>
        <strain evidence="9">NRRL Y-1933</strain>
    </source>
</reference>
<dbReference type="CDD" id="cd24162">
    <property type="entry name" value="Prp3_C"/>
    <property type="match status" value="1"/>
</dbReference>
<dbReference type="RefSeq" id="XP_020077468.1">
    <property type="nucleotide sequence ID" value="XM_020220740.1"/>
</dbReference>
<dbReference type="PANTHER" id="PTHR14212">
    <property type="entry name" value="U4/U6-ASSOCIATED RNA SPLICING FACTOR-RELATED"/>
    <property type="match status" value="1"/>
</dbReference>
<dbReference type="Proteomes" id="UP000095085">
    <property type="component" value="Unassembled WGS sequence"/>
</dbReference>